<gene>
    <name evidence="12" type="ORF">UFOPK4098_00216</name>
    <name evidence="13" type="ORF">UFOPK4347_00148</name>
</gene>
<dbReference type="SUPFAM" id="SSF54631">
    <property type="entry name" value="CBS-domain pair"/>
    <property type="match status" value="1"/>
</dbReference>
<feature type="domain" description="CBS" evidence="10">
    <location>
        <begin position="276"/>
        <end position="336"/>
    </location>
</feature>
<dbReference type="FunFam" id="3.10.580.10:FF:000002">
    <property type="entry name" value="Magnesium/cobalt efflux protein CorC"/>
    <property type="match status" value="1"/>
</dbReference>
<evidence type="ECO:0000259" key="11">
    <source>
        <dbReference type="PROSITE" id="PS51846"/>
    </source>
</evidence>
<dbReference type="Pfam" id="PF01595">
    <property type="entry name" value="CNNM"/>
    <property type="match status" value="1"/>
</dbReference>
<feature type="domain" description="CBS" evidence="10">
    <location>
        <begin position="212"/>
        <end position="274"/>
    </location>
</feature>
<dbReference type="PANTHER" id="PTHR22777">
    <property type="entry name" value="HEMOLYSIN-RELATED"/>
    <property type="match status" value="1"/>
</dbReference>
<dbReference type="InterPro" id="IPR046342">
    <property type="entry name" value="CBS_dom_sf"/>
</dbReference>
<dbReference type="AlphaFoldDB" id="A0A6J7U1Y1"/>
<dbReference type="PANTHER" id="PTHR22777:SF32">
    <property type="entry name" value="UPF0053 INNER MEMBRANE PROTEIN YFJD"/>
    <property type="match status" value="1"/>
</dbReference>
<evidence type="ECO:0000256" key="1">
    <source>
        <dbReference type="ARBA" id="ARBA00004651"/>
    </source>
</evidence>
<keyword evidence="7" id="KW-0129">CBS domain</keyword>
<keyword evidence="4 9" id="KW-0812">Transmembrane</keyword>
<evidence type="ECO:0000313" key="13">
    <source>
        <dbReference type="EMBL" id="CAB5058866.1"/>
    </source>
</evidence>
<dbReference type="GO" id="GO:0050660">
    <property type="term" value="F:flavin adenine dinucleotide binding"/>
    <property type="evidence" value="ECO:0007669"/>
    <property type="project" value="InterPro"/>
</dbReference>
<accession>A0A6J7U1Y1</accession>
<dbReference type="GO" id="GO:0005886">
    <property type="term" value="C:plasma membrane"/>
    <property type="evidence" value="ECO:0007669"/>
    <property type="project" value="UniProtKB-SubCell"/>
</dbReference>
<evidence type="ECO:0000256" key="9">
    <source>
        <dbReference type="SAM" id="Phobius"/>
    </source>
</evidence>
<dbReference type="EMBL" id="CAFBQU010000002">
    <property type="protein sequence ID" value="CAB5058866.1"/>
    <property type="molecule type" value="Genomic_DNA"/>
</dbReference>
<keyword evidence="5" id="KW-0677">Repeat</keyword>
<dbReference type="InterPro" id="IPR036318">
    <property type="entry name" value="FAD-bd_PCMH-like_sf"/>
</dbReference>
<name>A0A6J7U1Y1_9ZZZZ</name>
<feature type="transmembrane region" description="Helical" evidence="9">
    <location>
        <begin position="92"/>
        <end position="113"/>
    </location>
</feature>
<sequence>MIASTPTSADYWMLVAILVLLVLLIFFGVAEMALSRISKPKAAALADQGVKSARSLAKLVTDPARWVNPLLLSVNICQTVQATLTGVVAGRLFGAGGVAVGVLLNVVVFYVFAEAVPKTYAVLYPERAALIIARPTSFIVSFWPLQFVSRGLISLTNVIVRGKGLQSGPFVSEQEFLGIVEAAAQDEVIEHEERELIESVIEFGDTVVREVMVPRPDMVTVDHNMTITQALDVAISEGYSRLPVIQEGEEDIDVVGIAYTKDLMRAEREGSGASVMTDLIRKVVIVPETKPVNRLMREMQREKYHLAVVADEHGSIVGIISLEDCLEELVGEIIDEFDDDEVGVVRLPNGNYRVDGKMPIDDVNDLLATHLPNTDWDTLAGFVFNMVEHVPEPGESVEAEGWKFTVEELVGRRIRTIQISAHVQDISES</sequence>
<dbReference type="InterPro" id="IPR002550">
    <property type="entry name" value="CNNM"/>
</dbReference>
<dbReference type="SMART" id="SM00116">
    <property type="entry name" value="CBS"/>
    <property type="match status" value="2"/>
</dbReference>
<dbReference type="SUPFAM" id="SSF56176">
    <property type="entry name" value="FAD-binding/transporter-associated domain-like"/>
    <property type="match status" value="1"/>
</dbReference>
<evidence type="ECO:0000313" key="12">
    <source>
        <dbReference type="EMBL" id="CAB5009807.1"/>
    </source>
</evidence>
<feature type="transmembrane region" description="Helical" evidence="9">
    <location>
        <begin position="12"/>
        <end position="34"/>
    </location>
</feature>
<evidence type="ECO:0000256" key="7">
    <source>
        <dbReference type="ARBA" id="ARBA00023122"/>
    </source>
</evidence>
<dbReference type="InterPro" id="IPR016169">
    <property type="entry name" value="FAD-bd_PCMH_sub2"/>
</dbReference>
<reference evidence="13" key="1">
    <citation type="submission" date="2020-05" db="EMBL/GenBank/DDBJ databases">
        <authorList>
            <person name="Chiriac C."/>
            <person name="Salcher M."/>
            <person name="Ghai R."/>
            <person name="Kavagutti S V."/>
        </authorList>
    </citation>
    <scope>NUCLEOTIDE SEQUENCE</scope>
</reference>
<feature type="domain" description="CNNM transmembrane" evidence="11">
    <location>
        <begin position="6"/>
        <end position="193"/>
    </location>
</feature>
<dbReference type="Gene3D" id="3.10.580.10">
    <property type="entry name" value="CBS-domain"/>
    <property type="match status" value="1"/>
</dbReference>
<keyword evidence="8 9" id="KW-0472">Membrane</keyword>
<dbReference type="CDD" id="cd04590">
    <property type="entry name" value="CBS_pair_CorC_HlyC_assoc"/>
    <property type="match status" value="1"/>
</dbReference>
<dbReference type="SMART" id="SM01091">
    <property type="entry name" value="CorC_HlyC"/>
    <property type="match status" value="1"/>
</dbReference>
<dbReference type="InterPro" id="IPR005170">
    <property type="entry name" value="Transptr-assoc_dom"/>
</dbReference>
<dbReference type="PROSITE" id="PS51371">
    <property type="entry name" value="CBS"/>
    <property type="match status" value="2"/>
</dbReference>
<protein>
    <submittedName>
        <fullName evidence="13">Unannotated protein</fullName>
    </submittedName>
</protein>
<evidence type="ECO:0000256" key="3">
    <source>
        <dbReference type="ARBA" id="ARBA00022475"/>
    </source>
</evidence>
<evidence type="ECO:0000256" key="6">
    <source>
        <dbReference type="ARBA" id="ARBA00022989"/>
    </source>
</evidence>
<dbReference type="InterPro" id="IPR044751">
    <property type="entry name" value="Ion_transp-like_CBS"/>
</dbReference>
<evidence type="ECO:0000259" key="10">
    <source>
        <dbReference type="PROSITE" id="PS51371"/>
    </source>
</evidence>
<dbReference type="InterPro" id="IPR000644">
    <property type="entry name" value="CBS_dom"/>
</dbReference>
<dbReference type="Pfam" id="PF00571">
    <property type="entry name" value="CBS"/>
    <property type="match status" value="2"/>
</dbReference>
<keyword evidence="6 9" id="KW-1133">Transmembrane helix</keyword>
<proteinExistence type="inferred from homology"/>
<keyword evidence="3" id="KW-1003">Cell membrane</keyword>
<dbReference type="PROSITE" id="PS51846">
    <property type="entry name" value="CNNM"/>
    <property type="match status" value="1"/>
</dbReference>
<evidence type="ECO:0000256" key="4">
    <source>
        <dbReference type="ARBA" id="ARBA00022692"/>
    </source>
</evidence>
<comment type="subcellular location">
    <subcellularLocation>
        <location evidence="1">Cell membrane</location>
        <topology evidence="1">Multi-pass membrane protein</topology>
    </subcellularLocation>
</comment>
<comment type="similarity">
    <text evidence="2">Belongs to the UPF0053 family.</text>
</comment>
<evidence type="ECO:0000256" key="2">
    <source>
        <dbReference type="ARBA" id="ARBA00006337"/>
    </source>
</evidence>
<evidence type="ECO:0000256" key="5">
    <source>
        <dbReference type="ARBA" id="ARBA00022737"/>
    </source>
</evidence>
<dbReference type="Gene3D" id="3.30.465.10">
    <property type="match status" value="1"/>
</dbReference>
<dbReference type="Pfam" id="PF03471">
    <property type="entry name" value="CorC_HlyC"/>
    <property type="match status" value="1"/>
</dbReference>
<evidence type="ECO:0000256" key="8">
    <source>
        <dbReference type="ARBA" id="ARBA00023136"/>
    </source>
</evidence>
<dbReference type="EMBL" id="CAFBPN010000004">
    <property type="protein sequence ID" value="CAB5009807.1"/>
    <property type="molecule type" value="Genomic_DNA"/>
</dbReference>
<organism evidence="13">
    <name type="scientific">freshwater metagenome</name>
    <dbReference type="NCBI Taxonomy" id="449393"/>
    <lineage>
        <taxon>unclassified sequences</taxon>
        <taxon>metagenomes</taxon>
        <taxon>ecological metagenomes</taxon>
    </lineage>
</organism>